<dbReference type="NCBIfam" id="TIGR03487">
    <property type="entry name" value="cas_csp2"/>
    <property type="match status" value="1"/>
</dbReference>
<accession>A0ABR4XL33</accession>
<organism evidence="2 3">
    <name type="scientific">Porphyromonas canoris</name>
    <dbReference type="NCBI Taxonomy" id="36875"/>
    <lineage>
        <taxon>Bacteria</taxon>
        <taxon>Pseudomonadati</taxon>
        <taxon>Bacteroidota</taxon>
        <taxon>Bacteroidia</taxon>
        <taxon>Bacteroidales</taxon>
        <taxon>Porphyromonadaceae</taxon>
        <taxon>Porphyromonas</taxon>
    </lineage>
</organism>
<feature type="compositionally biased region" description="Acidic residues" evidence="1">
    <location>
        <begin position="480"/>
        <end position="497"/>
    </location>
</feature>
<dbReference type="Proteomes" id="UP000030101">
    <property type="component" value="Unassembled WGS sequence"/>
</dbReference>
<protein>
    <recommendedName>
        <fullName evidence="4">CRISPR-associated protein Cst1</fullName>
    </recommendedName>
</protein>
<dbReference type="RefSeq" id="WP_036790410.1">
    <property type="nucleotide sequence ID" value="NZ_JQZV01000009.1"/>
</dbReference>
<evidence type="ECO:0000256" key="1">
    <source>
        <dbReference type="SAM" id="MobiDB-lite"/>
    </source>
</evidence>
<proteinExistence type="predicted"/>
<dbReference type="InterPro" id="IPR020029">
    <property type="entry name" value="CRISPR-assoc_Csp2"/>
</dbReference>
<sequence length="497" mass="56672">MKINEHPLIKYAEALLLFRKENSADAKTEELSLLEEIRHCKNRFRLMPNEAWEGKEDVPYDYIAKEKGNTEKGVFLSPSIMSTDMLAGNVWKSLSAYEATLCESDCDLEKMKEVVMSEIPLAGEFLGFTEKGGITRSKPKASIKEKILGTIATTTDLKPCCQHEGSNFCIIPDLSAERMLDFIYVFDRMMRQRTEGLFKGRVIKNKPKRPLLYRGNYPGAPKSFVMNGISLLAALGEMTKDSECSIRAERVLDALKSADIYLIQYGDAKPFSYNHYIIELAKQKQLRGIVDGMYYSRLYKCGKRIAQKSVSIEYERFDFALSRFLHLFNSSSFKDFMVFRAEYPVSAELLFNTYFIRIKKMDQKVVESAKSLGQWLNKIASKVAFKELEKTKGSPNYWQKWEEIKFKTLVELESSIFSAKNGPAMIAQILTRAGRISNTDAPFEASLFIENTIIGNIPLDSAKDILIAFSRIKSEKQSMEQEDIDDVEDDSEDLNNA</sequence>
<evidence type="ECO:0008006" key="4">
    <source>
        <dbReference type="Google" id="ProtNLM"/>
    </source>
</evidence>
<dbReference type="EMBL" id="JQZV01000009">
    <property type="protein sequence ID" value="KGN92589.1"/>
    <property type="molecule type" value="Genomic_DNA"/>
</dbReference>
<gene>
    <name evidence="2" type="ORF">HQ43_04960</name>
</gene>
<name>A0ABR4XL33_9PORP</name>
<evidence type="ECO:0000313" key="2">
    <source>
        <dbReference type="EMBL" id="KGN92589.1"/>
    </source>
</evidence>
<keyword evidence="3" id="KW-1185">Reference proteome</keyword>
<reference evidence="2 3" key="1">
    <citation type="submission" date="2014-08" db="EMBL/GenBank/DDBJ databases">
        <title>Porphyromonas canoris strain:OH2762 Genome sequencing.</title>
        <authorList>
            <person name="Wallis C."/>
            <person name="Deusch O."/>
            <person name="O'Flynn C."/>
            <person name="Davis I."/>
            <person name="Jospin G."/>
            <person name="Darling A.E."/>
            <person name="Coil D.A."/>
            <person name="Alexiev A."/>
            <person name="Horsfall A."/>
            <person name="Kirkwood N."/>
            <person name="Harris S."/>
            <person name="Eisen J.A."/>
        </authorList>
    </citation>
    <scope>NUCLEOTIDE SEQUENCE [LARGE SCALE GENOMIC DNA]</scope>
    <source>
        <strain evidence="3">COT-108 OH2762</strain>
    </source>
</reference>
<feature type="region of interest" description="Disordered" evidence="1">
    <location>
        <begin position="475"/>
        <end position="497"/>
    </location>
</feature>
<comment type="caution">
    <text evidence="2">The sequence shown here is derived from an EMBL/GenBank/DDBJ whole genome shotgun (WGS) entry which is preliminary data.</text>
</comment>
<evidence type="ECO:0000313" key="3">
    <source>
        <dbReference type="Proteomes" id="UP000030101"/>
    </source>
</evidence>